<accession>A0A562II96</accession>
<dbReference type="GO" id="GO:0006313">
    <property type="term" value="P:DNA transposition"/>
    <property type="evidence" value="ECO:0007669"/>
    <property type="project" value="InterPro"/>
</dbReference>
<feature type="domain" description="Transposase IS110-like N-terminal" evidence="2">
    <location>
        <begin position="159"/>
        <end position="308"/>
    </location>
</feature>
<dbReference type="InterPro" id="IPR003346">
    <property type="entry name" value="Transposase_20"/>
</dbReference>
<protein>
    <submittedName>
        <fullName evidence="4">Transposase</fullName>
    </submittedName>
</protein>
<dbReference type="PANTHER" id="PTHR33055">
    <property type="entry name" value="TRANSPOSASE FOR INSERTION SEQUENCE ELEMENT IS1111A"/>
    <property type="match status" value="1"/>
</dbReference>
<proteinExistence type="predicted"/>
<dbReference type="NCBIfam" id="NF033542">
    <property type="entry name" value="transpos_IS110"/>
    <property type="match status" value="1"/>
</dbReference>
<dbReference type="Pfam" id="PF02371">
    <property type="entry name" value="Transposase_20"/>
    <property type="match status" value="1"/>
</dbReference>
<gene>
    <name evidence="4" type="ORF">JD77_05460</name>
</gene>
<dbReference type="InterPro" id="IPR002525">
    <property type="entry name" value="Transp_IS110-like_N"/>
</dbReference>
<reference evidence="4 5" key="1">
    <citation type="submission" date="2019-07" db="EMBL/GenBank/DDBJ databases">
        <title>R&amp;d 2014.</title>
        <authorList>
            <person name="Klenk H.-P."/>
        </authorList>
    </citation>
    <scope>NUCLEOTIDE SEQUENCE [LARGE SCALE GENOMIC DNA]</scope>
    <source>
        <strain evidence="4 5">DSM 43868</strain>
    </source>
</reference>
<dbReference type="PANTHER" id="PTHR33055:SF15">
    <property type="entry name" value="TRANSPOSASE-RELATED"/>
    <property type="match status" value="1"/>
</dbReference>
<dbReference type="Proteomes" id="UP000319825">
    <property type="component" value="Unassembled WGS sequence"/>
</dbReference>
<dbReference type="AlphaFoldDB" id="A0A562II96"/>
<feature type="region of interest" description="Disordered" evidence="1">
    <location>
        <begin position="404"/>
        <end position="424"/>
    </location>
</feature>
<evidence type="ECO:0000313" key="4">
    <source>
        <dbReference type="EMBL" id="TWH70435.1"/>
    </source>
</evidence>
<sequence>MSSNTIWWCPNERRSPSESAACSTCRPLTYVPFEEAARADETLSGLARSTSCCGNFISVTLTPWGRHDGVKNGAGLPVDADASLVVEAVSQSGAGALTRRVTHCCFEHAEQNFGFPTEAPGQPTHPIGKFSEGARVPVMGVPEQIEDEEHEQRLERVAAIDVAKASGKVCTRVPHESKAGSRVTLVWDVAATTNAICELAAHLVEQRIERVVLESTSDYWRPFFYLLEAAGLCVWLVNASDVKQVSGRPKTDKLDAVWLAKLNERGMLRPSFVPPADIRRLRDYTRLRLDLTRDRTRNKQRMEKLLEDALIKLSTVATDIFGKSGRDMIEALIAGNNDPKQLAALARGRMRVKHAALLQALDGRFDAHHADLARILLDQVDRLDTQIQRLTTTIDELIAAMPTAAASDQAPTDTGGGGSEQQPTTTLPVIARLDEVPGIAKHTAQVIIAELGLDMAQFPTAGHLVSWAKLSPRTIQSGARQRGGKTGKGNPYLKGILGEAAAAAAKTDTFLGERYRRLVKRRGKLKALVAVARSILVIVWHLLADPTIRFRDLGPDFHTRRVNTDRKIRSLVHQLEILGHTVSLQPAA</sequence>
<dbReference type="EMBL" id="VLKE01000001">
    <property type="protein sequence ID" value="TWH70435.1"/>
    <property type="molecule type" value="Genomic_DNA"/>
</dbReference>
<keyword evidence="5" id="KW-1185">Reference proteome</keyword>
<dbReference type="GO" id="GO:0003677">
    <property type="term" value="F:DNA binding"/>
    <property type="evidence" value="ECO:0007669"/>
    <property type="project" value="InterPro"/>
</dbReference>
<name>A0A562II96_MICOL</name>
<dbReference type="GO" id="GO:0004803">
    <property type="term" value="F:transposase activity"/>
    <property type="evidence" value="ECO:0007669"/>
    <property type="project" value="InterPro"/>
</dbReference>
<comment type="caution">
    <text evidence="4">The sequence shown here is derived from an EMBL/GenBank/DDBJ whole genome shotgun (WGS) entry which is preliminary data.</text>
</comment>
<feature type="domain" description="Transposase IS116/IS110/IS902 C-terminal" evidence="3">
    <location>
        <begin position="432"/>
        <end position="509"/>
    </location>
</feature>
<evidence type="ECO:0000259" key="2">
    <source>
        <dbReference type="Pfam" id="PF01548"/>
    </source>
</evidence>
<evidence type="ECO:0000256" key="1">
    <source>
        <dbReference type="SAM" id="MobiDB-lite"/>
    </source>
</evidence>
<dbReference type="Pfam" id="PF01548">
    <property type="entry name" value="DEDD_Tnp_IS110"/>
    <property type="match status" value="1"/>
</dbReference>
<evidence type="ECO:0000259" key="3">
    <source>
        <dbReference type="Pfam" id="PF02371"/>
    </source>
</evidence>
<dbReference type="InterPro" id="IPR047650">
    <property type="entry name" value="Transpos_IS110"/>
</dbReference>
<organism evidence="4 5">
    <name type="scientific">Micromonospora olivasterospora</name>
    <dbReference type="NCBI Taxonomy" id="1880"/>
    <lineage>
        <taxon>Bacteria</taxon>
        <taxon>Bacillati</taxon>
        <taxon>Actinomycetota</taxon>
        <taxon>Actinomycetes</taxon>
        <taxon>Micromonosporales</taxon>
        <taxon>Micromonosporaceae</taxon>
        <taxon>Micromonospora</taxon>
    </lineage>
</organism>
<evidence type="ECO:0000313" key="5">
    <source>
        <dbReference type="Proteomes" id="UP000319825"/>
    </source>
</evidence>